<evidence type="ECO:0008006" key="3">
    <source>
        <dbReference type="Google" id="ProtNLM"/>
    </source>
</evidence>
<comment type="caution">
    <text evidence="1">The sequence shown here is derived from an EMBL/GenBank/DDBJ whole genome shotgun (WGS) entry which is preliminary data.</text>
</comment>
<accession>A0A1I1E1W3</accession>
<dbReference type="RefSeq" id="WP_072877810.1">
    <property type="nucleotide sequence ID" value="NZ_FOKU01000002.1"/>
</dbReference>
<evidence type="ECO:0000313" key="2">
    <source>
        <dbReference type="Proteomes" id="UP000198940"/>
    </source>
</evidence>
<keyword evidence="2" id="KW-1185">Reference proteome</keyword>
<gene>
    <name evidence="1" type="ORF">SAMN04487891_102473</name>
</gene>
<evidence type="ECO:0000313" key="1">
    <source>
        <dbReference type="EMBL" id="SFB81161.1"/>
    </source>
</evidence>
<sequence>MNNVQKIIIKKMAEGYTQREVAEYLKQRNLRPHSLSTVEKEVNKLKKTHGAKTTVHLFVVLLCQGLLKD</sequence>
<organism evidence="1 2">
    <name type="scientific">Flagellimonas taeanensis</name>
    <dbReference type="NCBI Taxonomy" id="1005926"/>
    <lineage>
        <taxon>Bacteria</taxon>
        <taxon>Pseudomonadati</taxon>
        <taxon>Bacteroidota</taxon>
        <taxon>Flavobacteriia</taxon>
        <taxon>Flavobacteriales</taxon>
        <taxon>Flavobacteriaceae</taxon>
        <taxon>Flagellimonas</taxon>
    </lineage>
</organism>
<name>A0A1I1E1W3_9FLAO</name>
<dbReference type="Proteomes" id="UP000198940">
    <property type="component" value="Unassembled WGS sequence"/>
</dbReference>
<dbReference type="EMBL" id="FOKU01000002">
    <property type="protein sequence ID" value="SFB81161.1"/>
    <property type="molecule type" value="Genomic_DNA"/>
</dbReference>
<protein>
    <recommendedName>
        <fullName evidence="3">Transposase IS30-like HTH domain-containing protein</fullName>
    </recommendedName>
</protein>
<proteinExistence type="predicted"/>
<reference evidence="1 2" key="1">
    <citation type="submission" date="2016-10" db="EMBL/GenBank/DDBJ databases">
        <authorList>
            <person name="Varghese N."/>
            <person name="Submissions S."/>
        </authorList>
    </citation>
    <scope>NUCLEOTIDE SEQUENCE [LARGE SCALE GENOMIC DNA]</scope>
    <source>
        <strain evidence="1 2">DSM 26351</strain>
    </source>
</reference>